<evidence type="ECO:0000313" key="2">
    <source>
        <dbReference type="Proteomes" id="UP001255856"/>
    </source>
</evidence>
<dbReference type="GO" id="GO:0005319">
    <property type="term" value="F:lipid transporter activity"/>
    <property type="evidence" value="ECO:0007669"/>
    <property type="project" value="TreeGrafter"/>
</dbReference>
<keyword evidence="2" id="KW-1185">Reference proteome</keyword>
<reference evidence="1" key="1">
    <citation type="submission" date="2021-01" db="EMBL/GenBank/DDBJ databases">
        <authorList>
            <person name="Eckstrom K.M.E."/>
        </authorList>
    </citation>
    <scope>NUCLEOTIDE SEQUENCE</scope>
    <source>
        <strain evidence="1">UVCC 0001</strain>
    </source>
</reference>
<dbReference type="PANTHER" id="PTHR34675">
    <property type="entry name" value="PROTEIN TRIGALACTOSYLDIACYLGLYCEROL 2, CHLOROPLASTIC"/>
    <property type="match status" value="1"/>
</dbReference>
<protein>
    <submittedName>
        <fullName evidence="1">Uncharacterized protein</fullName>
    </submittedName>
</protein>
<dbReference type="GO" id="GO:0009706">
    <property type="term" value="C:chloroplast inner membrane"/>
    <property type="evidence" value="ECO:0007669"/>
    <property type="project" value="TreeGrafter"/>
</dbReference>
<gene>
    <name evidence="1" type="ORF">QBZ16_000054</name>
</gene>
<dbReference type="InterPro" id="IPR039342">
    <property type="entry name" value="TGD2-like"/>
</dbReference>
<proteinExistence type="predicted"/>
<accession>A0AAD9IM75</accession>
<evidence type="ECO:0000313" key="1">
    <source>
        <dbReference type="EMBL" id="KAK2080201.1"/>
    </source>
</evidence>
<dbReference type="EMBL" id="JASFZW010000001">
    <property type="protein sequence ID" value="KAK2080201.1"/>
    <property type="molecule type" value="Genomic_DNA"/>
</dbReference>
<dbReference type="GO" id="GO:0005543">
    <property type="term" value="F:phospholipid binding"/>
    <property type="evidence" value="ECO:0007669"/>
    <property type="project" value="TreeGrafter"/>
</dbReference>
<dbReference type="AlphaFoldDB" id="A0AAD9IM75"/>
<sequence>MRVAMDDLVHICTKIAHQMDDAGLERVFAAVDAATAALEGARPLLRQAVALTDQLMPLLEEIRQGGLLGNVEALTAIAADAAAEIQRLQVEVLTDGNVRALRDSVQTLTRTLSHIERVVDDFGGLTGDRRVIGNLKQFIEALSRLVAD</sequence>
<dbReference type="Proteomes" id="UP001255856">
    <property type="component" value="Unassembled WGS sequence"/>
</dbReference>
<name>A0AAD9IM75_PROWI</name>
<comment type="caution">
    <text evidence="1">The sequence shown here is derived from an EMBL/GenBank/DDBJ whole genome shotgun (WGS) entry which is preliminary data.</text>
</comment>
<dbReference type="PANTHER" id="PTHR34675:SF1">
    <property type="entry name" value="PROTEIN TRIGALACTOSYLDIACYLGLYCEROL 2, CHLOROPLASTIC"/>
    <property type="match status" value="1"/>
</dbReference>
<organism evidence="1 2">
    <name type="scientific">Prototheca wickerhamii</name>
    <dbReference type="NCBI Taxonomy" id="3111"/>
    <lineage>
        <taxon>Eukaryota</taxon>
        <taxon>Viridiplantae</taxon>
        <taxon>Chlorophyta</taxon>
        <taxon>core chlorophytes</taxon>
        <taxon>Trebouxiophyceae</taxon>
        <taxon>Chlorellales</taxon>
        <taxon>Chlorellaceae</taxon>
        <taxon>Prototheca</taxon>
    </lineage>
</organism>